<dbReference type="InterPro" id="IPR013324">
    <property type="entry name" value="RNA_pol_sigma_r3/r4-like"/>
</dbReference>
<dbReference type="PANTHER" id="PTHR43133:SF62">
    <property type="entry name" value="RNA POLYMERASE SIGMA FACTOR SIGZ"/>
    <property type="match status" value="1"/>
</dbReference>
<dbReference type="Gene3D" id="1.10.1740.10">
    <property type="match status" value="1"/>
</dbReference>
<dbReference type="InterPro" id="IPR007630">
    <property type="entry name" value="RNA_pol_sigma70_r4"/>
</dbReference>
<reference evidence="9 10" key="1">
    <citation type="submission" date="2017-02" db="EMBL/GenBank/DDBJ databases">
        <title>Draft genome of Saccharomonospora sp. 154.</title>
        <authorList>
            <person name="Alonso-Carmona G.S."/>
            <person name="De La Haba R."/>
            <person name="Vera-Gargallo B."/>
            <person name="Sandoval-Trujillo A.H."/>
            <person name="Ramirez-Duran N."/>
            <person name="Ventosa A."/>
        </authorList>
    </citation>
    <scope>NUCLEOTIDE SEQUENCE [LARGE SCALE GENOMIC DNA]</scope>
    <source>
        <strain evidence="9 10">LRS4.154</strain>
    </source>
</reference>
<name>A0A1V9AD06_SACPI</name>
<dbReference type="InterPro" id="IPR013325">
    <property type="entry name" value="RNA_pol_sigma_r2"/>
</dbReference>
<keyword evidence="5" id="KW-0804">Transcription</keyword>
<gene>
    <name evidence="9" type="ORF">B1813_02800</name>
</gene>
<evidence type="ECO:0000313" key="10">
    <source>
        <dbReference type="Proteomes" id="UP000192591"/>
    </source>
</evidence>
<dbReference type="RefSeq" id="WP_024877449.1">
    <property type="nucleotide sequence ID" value="NZ_AZUM01000008.1"/>
</dbReference>
<dbReference type="SUPFAM" id="SSF88946">
    <property type="entry name" value="Sigma2 domain of RNA polymerase sigma factors"/>
    <property type="match status" value="1"/>
</dbReference>
<dbReference type="InterPro" id="IPR007627">
    <property type="entry name" value="RNA_pol_sigma70_r2"/>
</dbReference>
<dbReference type="STRING" id="1962155.B1813_02800"/>
<keyword evidence="10" id="KW-1185">Reference proteome</keyword>
<dbReference type="InterPro" id="IPR014284">
    <property type="entry name" value="RNA_pol_sigma-70_dom"/>
</dbReference>
<dbReference type="Proteomes" id="UP000192591">
    <property type="component" value="Unassembled WGS sequence"/>
</dbReference>
<proteinExistence type="inferred from homology"/>
<dbReference type="Pfam" id="PF04545">
    <property type="entry name" value="Sigma70_r4"/>
    <property type="match status" value="1"/>
</dbReference>
<dbReference type="Gene3D" id="1.10.10.10">
    <property type="entry name" value="Winged helix-like DNA-binding domain superfamily/Winged helix DNA-binding domain"/>
    <property type="match status" value="1"/>
</dbReference>
<feature type="compositionally biased region" description="Basic and acidic residues" evidence="6">
    <location>
        <begin position="1"/>
        <end position="10"/>
    </location>
</feature>
<comment type="similarity">
    <text evidence="1">Belongs to the sigma-70 factor family. ECF subfamily.</text>
</comment>
<dbReference type="GO" id="GO:0003677">
    <property type="term" value="F:DNA binding"/>
    <property type="evidence" value="ECO:0007669"/>
    <property type="project" value="UniProtKB-KW"/>
</dbReference>
<dbReference type="SUPFAM" id="SSF88659">
    <property type="entry name" value="Sigma3 and sigma4 domains of RNA polymerase sigma factors"/>
    <property type="match status" value="1"/>
</dbReference>
<evidence type="ECO:0000256" key="4">
    <source>
        <dbReference type="ARBA" id="ARBA00023125"/>
    </source>
</evidence>
<organism evidence="9 10">
    <name type="scientific">Saccharomonospora piscinae</name>
    <dbReference type="NCBI Taxonomy" id="687388"/>
    <lineage>
        <taxon>Bacteria</taxon>
        <taxon>Bacillati</taxon>
        <taxon>Actinomycetota</taxon>
        <taxon>Actinomycetes</taxon>
        <taxon>Pseudonocardiales</taxon>
        <taxon>Pseudonocardiaceae</taxon>
        <taxon>Saccharomonospora</taxon>
    </lineage>
</organism>
<protein>
    <recommendedName>
        <fullName evidence="11">RNA polymerase sigma factor, sigma-70 family</fullName>
    </recommendedName>
</protein>
<evidence type="ECO:0000256" key="2">
    <source>
        <dbReference type="ARBA" id="ARBA00023015"/>
    </source>
</evidence>
<dbReference type="InterPro" id="IPR036388">
    <property type="entry name" value="WH-like_DNA-bd_sf"/>
</dbReference>
<evidence type="ECO:0000256" key="1">
    <source>
        <dbReference type="ARBA" id="ARBA00010641"/>
    </source>
</evidence>
<evidence type="ECO:0000256" key="3">
    <source>
        <dbReference type="ARBA" id="ARBA00023082"/>
    </source>
</evidence>
<dbReference type="Pfam" id="PF04542">
    <property type="entry name" value="Sigma70_r2"/>
    <property type="match status" value="1"/>
</dbReference>
<evidence type="ECO:0000259" key="8">
    <source>
        <dbReference type="Pfam" id="PF04545"/>
    </source>
</evidence>
<dbReference type="GO" id="GO:0016987">
    <property type="term" value="F:sigma factor activity"/>
    <property type="evidence" value="ECO:0007669"/>
    <property type="project" value="UniProtKB-KW"/>
</dbReference>
<evidence type="ECO:0000259" key="7">
    <source>
        <dbReference type="Pfam" id="PF04542"/>
    </source>
</evidence>
<keyword evidence="3" id="KW-0731">Sigma factor</keyword>
<evidence type="ECO:0008006" key="11">
    <source>
        <dbReference type="Google" id="ProtNLM"/>
    </source>
</evidence>
<feature type="region of interest" description="Disordered" evidence="6">
    <location>
        <begin position="1"/>
        <end position="20"/>
    </location>
</feature>
<feature type="domain" description="RNA polymerase sigma-70 region 4" evidence="8">
    <location>
        <begin position="139"/>
        <end position="186"/>
    </location>
</feature>
<comment type="caution">
    <text evidence="9">The sequence shown here is derived from an EMBL/GenBank/DDBJ whole genome shotgun (WGS) entry which is preliminary data.</text>
</comment>
<evidence type="ECO:0000256" key="5">
    <source>
        <dbReference type="ARBA" id="ARBA00023163"/>
    </source>
</evidence>
<evidence type="ECO:0000256" key="6">
    <source>
        <dbReference type="SAM" id="MobiDB-lite"/>
    </source>
</evidence>
<sequence length="195" mass="21636">MASSHSRDTRTPWPASGEPTALSREHEWRELYARYRDVVFAVALAELGHWADAEDAAQQVFVRAWRSRDTFDGSRGRPRSWLLAITRNVVADQQASRAREVALREAVVATALASAAQHGATVGEAEQSVVDRVVLAAELGTLADRQRTVVELAFFEGLTHSEIAEHTGWPLGTVKSHLRRGLDRLRRQRSFATGV</sequence>
<dbReference type="InterPro" id="IPR039425">
    <property type="entry name" value="RNA_pol_sigma-70-like"/>
</dbReference>
<dbReference type="OrthoDB" id="5243766at2"/>
<dbReference type="CDD" id="cd06171">
    <property type="entry name" value="Sigma70_r4"/>
    <property type="match status" value="1"/>
</dbReference>
<dbReference type="EMBL" id="MWIH01000002">
    <property type="protein sequence ID" value="OQO95005.1"/>
    <property type="molecule type" value="Genomic_DNA"/>
</dbReference>
<keyword evidence="4" id="KW-0238">DNA-binding</keyword>
<feature type="domain" description="RNA polymerase sigma-70 region 2" evidence="7">
    <location>
        <begin position="31"/>
        <end position="99"/>
    </location>
</feature>
<dbReference type="AlphaFoldDB" id="A0A1V9AD06"/>
<evidence type="ECO:0000313" key="9">
    <source>
        <dbReference type="EMBL" id="OQO95005.1"/>
    </source>
</evidence>
<accession>A0A1V9AD06</accession>
<dbReference type="NCBIfam" id="TIGR02937">
    <property type="entry name" value="sigma70-ECF"/>
    <property type="match status" value="1"/>
</dbReference>
<dbReference type="GO" id="GO:0006352">
    <property type="term" value="P:DNA-templated transcription initiation"/>
    <property type="evidence" value="ECO:0007669"/>
    <property type="project" value="InterPro"/>
</dbReference>
<dbReference type="PANTHER" id="PTHR43133">
    <property type="entry name" value="RNA POLYMERASE ECF-TYPE SIGMA FACTO"/>
    <property type="match status" value="1"/>
</dbReference>
<keyword evidence="2" id="KW-0805">Transcription regulation</keyword>